<feature type="compositionally biased region" description="Low complexity" evidence="1">
    <location>
        <begin position="79"/>
        <end position="89"/>
    </location>
</feature>
<comment type="caution">
    <text evidence="2">The sequence shown here is derived from an EMBL/GenBank/DDBJ whole genome shotgun (WGS) entry which is preliminary data.</text>
</comment>
<gene>
    <name evidence="2" type="ORF">G3T36_14820</name>
</gene>
<feature type="region of interest" description="Disordered" evidence="1">
    <location>
        <begin position="79"/>
        <end position="105"/>
    </location>
</feature>
<evidence type="ECO:0000256" key="1">
    <source>
        <dbReference type="SAM" id="MobiDB-lite"/>
    </source>
</evidence>
<sequence>MQFAEEYAAHRLNAFAEAERARELELRRVIAERKALAHEQRAAARRARRTVEVVAGSEVPVVPETVTVETILRSAPPVVVGAPVSGGPASRDDSEARRELHAAMR</sequence>
<name>A0A6L9Y1I5_9MICO</name>
<reference evidence="2 3" key="1">
    <citation type="journal article" date="2014" name="J. Microbiol.">
        <title>Diaminobutyricibacter tongyongensis gen. nov., sp. nov. and Homoserinibacter gongjuensis gen. nov., sp. nov. belong to the family Microbacteriaceae.</title>
        <authorList>
            <person name="Kim S.J."/>
            <person name="Ahn J.H."/>
            <person name="Weon H.Y."/>
            <person name="Hamada M."/>
            <person name="Suzuki K."/>
            <person name="Kwon S.W."/>
        </authorList>
    </citation>
    <scope>NUCLEOTIDE SEQUENCE [LARGE SCALE GENOMIC DNA]</scope>
    <source>
        <strain evidence="2 3">NBRC 108724</strain>
    </source>
</reference>
<accession>A0A6L9Y1I5</accession>
<keyword evidence="3" id="KW-1185">Reference proteome</keyword>
<evidence type="ECO:0000313" key="2">
    <source>
        <dbReference type="EMBL" id="NEN07134.1"/>
    </source>
</evidence>
<dbReference type="RefSeq" id="WP_163290583.1">
    <property type="nucleotide sequence ID" value="NZ_JAAGWY010000003.1"/>
</dbReference>
<organism evidence="2 3">
    <name type="scientific">Leifsonia tongyongensis</name>
    <dbReference type="NCBI Taxonomy" id="1268043"/>
    <lineage>
        <taxon>Bacteria</taxon>
        <taxon>Bacillati</taxon>
        <taxon>Actinomycetota</taxon>
        <taxon>Actinomycetes</taxon>
        <taxon>Micrococcales</taxon>
        <taxon>Microbacteriaceae</taxon>
        <taxon>Leifsonia</taxon>
    </lineage>
</organism>
<protein>
    <submittedName>
        <fullName evidence="2">Uncharacterized protein</fullName>
    </submittedName>
</protein>
<proteinExistence type="predicted"/>
<dbReference type="Proteomes" id="UP000474967">
    <property type="component" value="Unassembled WGS sequence"/>
</dbReference>
<dbReference type="EMBL" id="JAAGWY010000003">
    <property type="protein sequence ID" value="NEN07134.1"/>
    <property type="molecule type" value="Genomic_DNA"/>
</dbReference>
<feature type="compositionally biased region" description="Basic and acidic residues" evidence="1">
    <location>
        <begin position="90"/>
        <end position="105"/>
    </location>
</feature>
<dbReference type="AlphaFoldDB" id="A0A6L9Y1I5"/>
<evidence type="ECO:0000313" key="3">
    <source>
        <dbReference type="Proteomes" id="UP000474967"/>
    </source>
</evidence>